<evidence type="ECO:0000313" key="2">
    <source>
        <dbReference type="EMBL" id="MBI1492649.1"/>
    </source>
</evidence>
<dbReference type="AlphaFoldDB" id="A0A8J7ITB6"/>
<keyword evidence="3" id="KW-1185">Reference proteome</keyword>
<reference evidence="2" key="1">
    <citation type="submission" date="2020-10" db="EMBL/GenBank/DDBJ databases">
        <title>Paenihalocynthiibacter styelae gen. nov., sp. nov., isolated from stalked sea squirt Styela clava.</title>
        <authorList>
            <person name="Kim Y.-O."/>
            <person name="Yoon J.-H."/>
        </authorList>
    </citation>
    <scope>NUCLEOTIDE SEQUENCE</scope>
    <source>
        <strain evidence="2">MYP1-1</strain>
    </source>
</reference>
<evidence type="ECO:0000256" key="1">
    <source>
        <dbReference type="SAM" id="SignalP"/>
    </source>
</evidence>
<protein>
    <recommendedName>
        <fullName evidence="4">DUF3108 domain-containing protein</fullName>
    </recommendedName>
</protein>
<dbReference type="RefSeq" id="WP_228847562.1">
    <property type="nucleotide sequence ID" value="NZ_JADCKQ010000002.1"/>
</dbReference>
<sequence>MLKISFVLLCLFCGVTAAFAQDCPTSDDLDSGIRLTRHDPSFVSVFRRDASGLSERRESRGRVIHTRETHGLMTVERWEEGQNNHMRLSYDVSPAELDNLRVGRSLKRNLRLRFADGREVPGDVTWKVIRNTTVHIGPCSYPAQQVHERTDFEGVDPMFMVRFYARDPGLVLRSIVTDGNWQAVRQVRFDQIERVVP</sequence>
<feature type="signal peptide" evidence="1">
    <location>
        <begin position="1"/>
        <end position="20"/>
    </location>
</feature>
<keyword evidence="1" id="KW-0732">Signal</keyword>
<evidence type="ECO:0008006" key="4">
    <source>
        <dbReference type="Google" id="ProtNLM"/>
    </source>
</evidence>
<organism evidence="2 3">
    <name type="scientific">Halocynthiibacter styelae</name>
    <dbReference type="NCBI Taxonomy" id="2761955"/>
    <lineage>
        <taxon>Bacteria</taxon>
        <taxon>Pseudomonadati</taxon>
        <taxon>Pseudomonadota</taxon>
        <taxon>Alphaproteobacteria</taxon>
        <taxon>Rhodobacterales</taxon>
        <taxon>Paracoccaceae</taxon>
        <taxon>Halocynthiibacter</taxon>
    </lineage>
</organism>
<evidence type="ECO:0000313" key="3">
    <source>
        <dbReference type="Proteomes" id="UP000640583"/>
    </source>
</evidence>
<proteinExistence type="predicted"/>
<feature type="chain" id="PRO_5035322746" description="DUF3108 domain-containing protein" evidence="1">
    <location>
        <begin position="21"/>
        <end position="197"/>
    </location>
</feature>
<dbReference type="Proteomes" id="UP000640583">
    <property type="component" value="Unassembled WGS sequence"/>
</dbReference>
<dbReference type="EMBL" id="JADCKQ010000002">
    <property type="protein sequence ID" value="MBI1492649.1"/>
    <property type="molecule type" value="Genomic_DNA"/>
</dbReference>
<gene>
    <name evidence="2" type="ORF">H1D41_03255</name>
</gene>
<name>A0A8J7ITB6_9RHOB</name>
<comment type="caution">
    <text evidence="2">The sequence shown here is derived from an EMBL/GenBank/DDBJ whole genome shotgun (WGS) entry which is preliminary data.</text>
</comment>
<accession>A0A8J7ITB6</accession>